<dbReference type="InterPro" id="IPR029058">
    <property type="entry name" value="AB_hydrolase_fold"/>
</dbReference>
<dbReference type="InterPro" id="IPR000073">
    <property type="entry name" value="AB_hydrolase_1"/>
</dbReference>
<dbReference type="PANTHER" id="PTHR12277:SF69">
    <property type="entry name" value="PROTEIN ABHD12B"/>
    <property type="match status" value="1"/>
</dbReference>
<evidence type="ECO:0000259" key="1">
    <source>
        <dbReference type="Pfam" id="PF00561"/>
    </source>
</evidence>
<evidence type="ECO:0000313" key="3">
    <source>
        <dbReference type="Proteomes" id="UP000694387"/>
    </source>
</evidence>
<dbReference type="GO" id="GO:0004622">
    <property type="term" value="F:phosphatidylcholine lysophospholipase activity"/>
    <property type="evidence" value="ECO:0007669"/>
    <property type="project" value="TreeGrafter"/>
</dbReference>
<dbReference type="PANTHER" id="PTHR12277">
    <property type="entry name" value="ALPHA/BETA HYDROLASE DOMAIN-CONTAINING PROTEIN"/>
    <property type="match status" value="1"/>
</dbReference>
<dbReference type="GO" id="GO:0005789">
    <property type="term" value="C:endoplasmic reticulum membrane"/>
    <property type="evidence" value="ECO:0007669"/>
    <property type="project" value="TreeGrafter"/>
</dbReference>
<feature type="domain" description="AB hydrolase-1" evidence="1">
    <location>
        <begin position="211"/>
        <end position="345"/>
    </location>
</feature>
<gene>
    <name evidence="2" type="primary">ABHD12B</name>
</gene>
<evidence type="ECO:0000313" key="2">
    <source>
        <dbReference type="Ensembl" id="ENSEASP00005011875.2"/>
    </source>
</evidence>
<proteinExistence type="predicted"/>
<dbReference type="Pfam" id="PF00561">
    <property type="entry name" value="Abhydrolase_1"/>
    <property type="match status" value="1"/>
</dbReference>
<dbReference type="GO" id="GO:0006660">
    <property type="term" value="P:phosphatidylserine catabolic process"/>
    <property type="evidence" value="ECO:0007669"/>
    <property type="project" value="TreeGrafter"/>
</dbReference>
<sequence>MPGRRLGFLPTSVCVTISLPGRRISKTLVIVAVIMVVLDGFLFHRGLSVQMEQDGKASPCEASGSSSHRSASSYLRGGSCMNYSLKTETYFPLLPLLSKRPATFKRSIPHSSSTLGRKIATLYDNFTCKSLKEHIFPPLMEMFIFLNFFKAPFLVDLKKPELKIPHTVNFYLRVEPGVTLGIWHTVPSCRGEDAKGKDRSWYEAALRDGNPIIVYLHGSAENRAAPHRIKLVKVLSDGGFHVLSVDYRGFGDSTGKPTEEGLTADALFVYEWTKARSGTTPVCLWGHSLGTGVATNAARVLEERGSPADAIILEAPFTNIWVASINYPLLKIYRKLPGFLRTLMDALRKDKIVFPNDENVKFLSSPLLILHGEDDRTVPLEIGKQLYEIAHSAYRKKERVKMVVFPPGFHHNLLCESPTLLKTVRDFLSEQWA</sequence>
<dbReference type="SUPFAM" id="SSF53474">
    <property type="entry name" value="alpha/beta-Hydrolases"/>
    <property type="match status" value="1"/>
</dbReference>
<protein>
    <submittedName>
        <fullName evidence="2">Abhydrolase domain containing 12B</fullName>
    </submittedName>
</protein>
<keyword evidence="3" id="KW-1185">Reference proteome</keyword>
<dbReference type="GO" id="GO:0052651">
    <property type="term" value="P:monoacylglycerol catabolic process"/>
    <property type="evidence" value="ECO:0007669"/>
    <property type="project" value="TreeGrafter"/>
</dbReference>
<dbReference type="GeneTree" id="ENSGT00940000161597"/>
<dbReference type="Proteomes" id="UP000694387">
    <property type="component" value="Chromosome 2"/>
</dbReference>
<reference evidence="2" key="3">
    <citation type="submission" date="2025-09" db="UniProtKB">
        <authorList>
            <consortium name="Ensembl"/>
        </authorList>
    </citation>
    <scope>IDENTIFICATION</scope>
</reference>
<dbReference type="Ensembl" id="ENSEAST00005012899.2">
    <property type="protein sequence ID" value="ENSEASP00005011875.2"/>
    <property type="gene ID" value="ENSEASG00005008311.2"/>
</dbReference>
<name>A0A8C4PK90_EQUAS</name>
<dbReference type="GO" id="GO:0047372">
    <property type="term" value="F:monoacylglycerol lipase activity"/>
    <property type="evidence" value="ECO:0007669"/>
    <property type="project" value="TreeGrafter"/>
</dbReference>
<reference evidence="2" key="2">
    <citation type="submission" date="2025-08" db="UniProtKB">
        <authorList>
            <consortium name="Ensembl"/>
        </authorList>
    </citation>
    <scope>IDENTIFICATION</scope>
</reference>
<dbReference type="Gene3D" id="3.40.50.1820">
    <property type="entry name" value="alpha/beta hydrolase"/>
    <property type="match status" value="1"/>
</dbReference>
<organism evidence="2 3">
    <name type="scientific">Equus asinus</name>
    <name type="common">Donkey</name>
    <name type="synonym">Equus africanus asinus</name>
    <dbReference type="NCBI Taxonomy" id="9793"/>
    <lineage>
        <taxon>Eukaryota</taxon>
        <taxon>Metazoa</taxon>
        <taxon>Chordata</taxon>
        <taxon>Craniata</taxon>
        <taxon>Vertebrata</taxon>
        <taxon>Euteleostomi</taxon>
        <taxon>Mammalia</taxon>
        <taxon>Eutheria</taxon>
        <taxon>Laurasiatheria</taxon>
        <taxon>Perissodactyla</taxon>
        <taxon>Equidae</taxon>
        <taxon>Equus</taxon>
    </lineage>
</organism>
<reference evidence="2 3" key="1">
    <citation type="journal article" date="2020" name="Nat. Commun.">
        <title>Donkey genomes provide new insights into domestication and selection for coat color.</title>
        <authorList>
            <person name="Wang"/>
            <person name="C."/>
            <person name="Li"/>
            <person name="H."/>
            <person name="Guo"/>
            <person name="Y."/>
            <person name="Huang"/>
            <person name="J."/>
            <person name="Sun"/>
            <person name="Y."/>
            <person name="Min"/>
            <person name="J."/>
            <person name="Wang"/>
            <person name="J."/>
            <person name="Fang"/>
            <person name="X."/>
            <person name="Zhao"/>
            <person name="Z."/>
            <person name="Wang"/>
            <person name="S."/>
            <person name="Zhang"/>
            <person name="Y."/>
            <person name="Liu"/>
            <person name="Q."/>
            <person name="Jiang"/>
            <person name="Q."/>
            <person name="Wang"/>
            <person name="X."/>
            <person name="Guo"/>
            <person name="Y."/>
            <person name="Yang"/>
            <person name="C."/>
            <person name="Wang"/>
            <person name="Y."/>
            <person name="Tian"/>
            <person name="F."/>
            <person name="Zhuang"/>
            <person name="G."/>
            <person name="Fan"/>
            <person name="Y."/>
            <person name="Gao"/>
            <person name="Q."/>
            <person name="Li"/>
            <person name="Y."/>
            <person name="Ju"/>
            <person name="Z."/>
            <person name="Li"/>
            <person name="J."/>
            <person name="Li"/>
            <person name="R."/>
            <person name="Hou"/>
            <person name="M."/>
            <person name="Yang"/>
            <person name="G."/>
            <person name="Liu"/>
            <person name="G."/>
            <person name="Liu"/>
            <person name="W."/>
            <person name="Guo"/>
            <person name="J."/>
            <person name="Pan"/>
            <person name="S."/>
            <person name="Fan"/>
            <person name="G."/>
            <person name="Zhang"/>
            <person name="W."/>
            <person name="Zhang"/>
            <person name="R."/>
            <person name="Yu"/>
            <person name="J."/>
            <person name="Zhang"/>
            <person name="X."/>
            <person name="Yin"/>
            <person name="Q."/>
            <person name="Ji"/>
            <person name="C."/>
            <person name="Jin"/>
            <person name="Y."/>
            <person name="Yue"/>
            <person name="G."/>
            <person name="Liu"/>
            <person name="M."/>
            <person name="Xu"/>
            <person name="J."/>
            <person name="Liu"/>
            <person name="S."/>
            <person name="Jordana"/>
            <person name="J."/>
            <person name="Noce"/>
            <person name="A."/>
            <person name="Amills"/>
            <person name="M."/>
            <person name="Wu"/>
            <person name="D.D."/>
            <person name="Li"/>
            <person name="S."/>
            <person name="Zhou"/>
            <person name="X. and Zhong"/>
            <person name="J."/>
        </authorList>
    </citation>
    <scope>NUCLEOTIDE SEQUENCE [LARGE SCALE GENOMIC DNA]</scope>
</reference>
<dbReference type="AlphaFoldDB" id="A0A8C4PK90"/>
<accession>A0A8C4PK90</accession>